<evidence type="ECO:0000313" key="1">
    <source>
        <dbReference type="EMBL" id="MDY0748736.1"/>
    </source>
</evidence>
<reference evidence="1 2" key="1">
    <citation type="submission" date="2023-11" db="EMBL/GenBank/DDBJ databases">
        <title>Paucibacter sp. nov., isolated from fresh soil in Korea.</title>
        <authorList>
            <person name="Le N.T.T."/>
        </authorList>
    </citation>
    <scope>NUCLEOTIDE SEQUENCE [LARGE SCALE GENOMIC DNA]</scope>
    <source>
        <strain evidence="1 2">R3-3</strain>
    </source>
</reference>
<dbReference type="EMBL" id="JAXCLA010000011">
    <property type="protein sequence ID" value="MDY0748736.1"/>
    <property type="molecule type" value="Genomic_DNA"/>
</dbReference>
<dbReference type="RefSeq" id="WP_320426701.1">
    <property type="nucleotide sequence ID" value="NZ_JAXCLA010000011.1"/>
</dbReference>
<sequence>MSALQPKEGDWEEICRYWMSVLVTKAAARSATFEYYGRKGQRQHGVDLFTSDPEVHSVVAQCKFKGRSTVLTWTEVVDELEKTHGYPGEIDHYVVLTTSPRDRTIADGLIACERTYLRSPDRPMRVWVKYWDDVVDPSFIPQARLAEFFPEATKLVRLMTTPSFDSGDFTKAVEQMQHVIPQWIDSRDLDCFSENELREGFILDEAFSRWRRLDFAFDSARQALAGAEFELFDSDVRALTKTLPASREFADQVHRLCGVVLQYGIGASRVIGVPARTVEVMQFDDKGEAFQNRAFLDILSCANRLKQIYVEQVLGTRRW</sequence>
<protein>
    <recommendedName>
        <fullName evidence="3">Restriction endonuclease type IV Mrr domain-containing protein</fullName>
    </recommendedName>
</protein>
<organism evidence="1 2">
    <name type="scientific">Roseateles agri</name>
    <dbReference type="NCBI Taxonomy" id="3098619"/>
    <lineage>
        <taxon>Bacteria</taxon>
        <taxon>Pseudomonadati</taxon>
        <taxon>Pseudomonadota</taxon>
        <taxon>Betaproteobacteria</taxon>
        <taxon>Burkholderiales</taxon>
        <taxon>Sphaerotilaceae</taxon>
        <taxon>Roseateles</taxon>
    </lineage>
</organism>
<proteinExistence type="predicted"/>
<gene>
    <name evidence="1" type="ORF">SNE35_29830</name>
</gene>
<dbReference type="Proteomes" id="UP001285263">
    <property type="component" value="Unassembled WGS sequence"/>
</dbReference>
<keyword evidence="2" id="KW-1185">Reference proteome</keyword>
<evidence type="ECO:0008006" key="3">
    <source>
        <dbReference type="Google" id="ProtNLM"/>
    </source>
</evidence>
<comment type="caution">
    <text evidence="1">The sequence shown here is derived from an EMBL/GenBank/DDBJ whole genome shotgun (WGS) entry which is preliminary data.</text>
</comment>
<name>A0ABU5DQY9_9BURK</name>
<evidence type="ECO:0000313" key="2">
    <source>
        <dbReference type="Proteomes" id="UP001285263"/>
    </source>
</evidence>
<accession>A0ABU5DQY9</accession>